<dbReference type="RefSeq" id="WP_380797966.1">
    <property type="nucleotide sequence ID" value="NZ_JBHRVU010000005.1"/>
</dbReference>
<evidence type="ECO:0000313" key="2">
    <source>
        <dbReference type="Proteomes" id="UP001595681"/>
    </source>
</evidence>
<dbReference type="Proteomes" id="UP001595681">
    <property type="component" value="Unassembled WGS sequence"/>
</dbReference>
<keyword evidence="2" id="KW-1185">Reference proteome</keyword>
<sequence length="132" mass="13210">MGNWIRQSQAGRGLFALLMLCALAIRIAIPTGFMPTQSIHGIVISLCTGQGAVKAVLPIEKGSEPAGHEKSGGDACSFAAGLGGGLLDAPASAMAAALLPIAPLISSRAIADLTVHRLAAPPPPSQAPPARA</sequence>
<name>A0ABV7NM90_9SPHN</name>
<reference evidence="2" key="1">
    <citation type="journal article" date="2019" name="Int. J. Syst. Evol. Microbiol.">
        <title>The Global Catalogue of Microorganisms (GCM) 10K type strain sequencing project: providing services to taxonomists for standard genome sequencing and annotation.</title>
        <authorList>
            <consortium name="The Broad Institute Genomics Platform"/>
            <consortium name="The Broad Institute Genome Sequencing Center for Infectious Disease"/>
            <person name="Wu L."/>
            <person name="Ma J."/>
        </authorList>
    </citation>
    <scope>NUCLEOTIDE SEQUENCE [LARGE SCALE GENOMIC DNA]</scope>
    <source>
        <strain evidence="2">CCM 7491</strain>
    </source>
</reference>
<comment type="caution">
    <text evidence="1">The sequence shown here is derived from an EMBL/GenBank/DDBJ whole genome shotgun (WGS) entry which is preliminary data.</text>
</comment>
<protein>
    <recommendedName>
        <fullName evidence="3">DUF2946 domain-containing protein</fullName>
    </recommendedName>
</protein>
<organism evidence="1 2">
    <name type="scientific">Sphingobium rhizovicinum</name>
    <dbReference type="NCBI Taxonomy" id="432308"/>
    <lineage>
        <taxon>Bacteria</taxon>
        <taxon>Pseudomonadati</taxon>
        <taxon>Pseudomonadota</taxon>
        <taxon>Alphaproteobacteria</taxon>
        <taxon>Sphingomonadales</taxon>
        <taxon>Sphingomonadaceae</taxon>
        <taxon>Sphingobium</taxon>
    </lineage>
</organism>
<evidence type="ECO:0008006" key="3">
    <source>
        <dbReference type="Google" id="ProtNLM"/>
    </source>
</evidence>
<dbReference type="EMBL" id="JBHRVU010000005">
    <property type="protein sequence ID" value="MFC3443276.1"/>
    <property type="molecule type" value="Genomic_DNA"/>
</dbReference>
<accession>A0ABV7NM90</accession>
<proteinExistence type="predicted"/>
<evidence type="ECO:0000313" key="1">
    <source>
        <dbReference type="EMBL" id="MFC3443276.1"/>
    </source>
</evidence>
<gene>
    <name evidence="1" type="ORF">ACFOKF_19155</name>
</gene>